<dbReference type="Proteomes" id="UP001150925">
    <property type="component" value="Unassembled WGS sequence"/>
</dbReference>
<proteinExistence type="predicted"/>
<keyword evidence="4 5" id="KW-0472">Membrane</keyword>
<dbReference type="EMBL" id="JANBPY010001479">
    <property type="protein sequence ID" value="KAJ1959872.1"/>
    <property type="molecule type" value="Genomic_DNA"/>
</dbReference>
<sequence>MYPAAWFTLGVTTSIVTSFTQSLGLTLQRKSHLDQGEPSTLIVGNQPTVPYYRRPLWLLGFCLFLASSFGGSLVTISLLPVTILAPLGAVTLVSNALFAKWLLDDRFNRTAAGATCLVVVGGVLIAAFGALSLPTHSLQDLLKL</sequence>
<dbReference type="InterPro" id="IPR008521">
    <property type="entry name" value="Mg_trans_NIPA"/>
</dbReference>
<gene>
    <name evidence="6" type="ORF">IWQ62_004442</name>
</gene>
<evidence type="ECO:0008006" key="8">
    <source>
        <dbReference type="Google" id="ProtNLM"/>
    </source>
</evidence>
<feature type="transmembrane region" description="Helical" evidence="5">
    <location>
        <begin position="56"/>
        <end position="77"/>
    </location>
</feature>
<comment type="caution">
    <text evidence="6">The sequence shown here is derived from an EMBL/GenBank/DDBJ whole genome shotgun (WGS) entry which is preliminary data.</text>
</comment>
<evidence type="ECO:0000256" key="4">
    <source>
        <dbReference type="ARBA" id="ARBA00023136"/>
    </source>
</evidence>
<feature type="non-terminal residue" evidence="6">
    <location>
        <position position="144"/>
    </location>
</feature>
<evidence type="ECO:0000313" key="6">
    <source>
        <dbReference type="EMBL" id="KAJ1959872.1"/>
    </source>
</evidence>
<dbReference type="AlphaFoldDB" id="A0A9W8ALL5"/>
<dbReference type="Pfam" id="PF05653">
    <property type="entry name" value="Mg_trans_NIPA"/>
    <property type="match status" value="1"/>
</dbReference>
<keyword evidence="2 5" id="KW-0812">Transmembrane</keyword>
<evidence type="ECO:0000256" key="5">
    <source>
        <dbReference type="SAM" id="Phobius"/>
    </source>
</evidence>
<dbReference type="GO" id="GO:0016020">
    <property type="term" value="C:membrane"/>
    <property type="evidence" value="ECO:0007669"/>
    <property type="project" value="UniProtKB-SubCell"/>
</dbReference>
<feature type="transmembrane region" description="Helical" evidence="5">
    <location>
        <begin position="6"/>
        <end position="27"/>
    </location>
</feature>
<dbReference type="SUPFAM" id="SSF103481">
    <property type="entry name" value="Multidrug resistance efflux transporter EmrE"/>
    <property type="match status" value="1"/>
</dbReference>
<organism evidence="6 7">
    <name type="scientific">Dispira parvispora</name>
    <dbReference type="NCBI Taxonomy" id="1520584"/>
    <lineage>
        <taxon>Eukaryota</taxon>
        <taxon>Fungi</taxon>
        <taxon>Fungi incertae sedis</taxon>
        <taxon>Zoopagomycota</taxon>
        <taxon>Kickxellomycotina</taxon>
        <taxon>Dimargaritomycetes</taxon>
        <taxon>Dimargaritales</taxon>
        <taxon>Dimargaritaceae</taxon>
        <taxon>Dispira</taxon>
    </lineage>
</organism>
<accession>A0A9W8ALL5</accession>
<feature type="transmembrane region" description="Helical" evidence="5">
    <location>
        <begin position="110"/>
        <end position="133"/>
    </location>
</feature>
<dbReference type="PANTHER" id="PTHR12570:SF86">
    <property type="entry name" value="ADR321CP"/>
    <property type="match status" value="1"/>
</dbReference>
<keyword evidence="3 5" id="KW-1133">Transmembrane helix</keyword>
<evidence type="ECO:0000256" key="2">
    <source>
        <dbReference type="ARBA" id="ARBA00022692"/>
    </source>
</evidence>
<evidence type="ECO:0000256" key="1">
    <source>
        <dbReference type="ARBA" id="ARBA00004141"/>
    </source>
</evidence>
<dbReference type="PANTHER" id="PTHR12570">
    <property type="match status" value="1"/>
</dbReference>
<dbReference type="InterPro" id="IPR037185">
    <property type="entry name" value="EmrE-like"/>
</dbReference>
<comment type="subcellular location">
    <subcellularLocation>
        <location evidence="1">Membrane</location>
        <topology evidence="1">Multi-pass membrane protein</topology>
    </subcellularLocation>
</comment>
<protein>
    <recommendedName>
        <fullName evidence="8">Magnesium transporter</fullName>
    </recommendedName>
</protein>
<evidence type="ECO:0000256" key="3">
    <source>
        <dbReference type="ARBA" id="ARBA00022989"/>
    </source>
</evidence>
<dbReference type="OrthoDB" id="2504919at2759"/>
<keyword evidence="7" id="KW-1185">Reference proteome</keyword>
<evidence type="ECO:0000313" key="7">
    <source>
        <dbReference type="Proteomes" id="UP001150925"/>
    </source>
</evidence>
<reference evidence="6" key="1">
    <citation type="submission" date="2022-07" db="EMBL/GenBank/DDBJ databases">
        <title>Phylogenomic reconstructions and comparative analyses of Kickxellomycotina fungi.</title>
        <authorList>
            <person name="Reynolds N.K."/>
            <person name="Stajich J.E."/>
            <person name="Barry K."/>
            <person name="Grigoriev I.V."/>
            <person name="Crous P."/>
            <person name="Smith M.E."/>
        </authorList>
    </citation>
    <scope>NUCLEOTIDE SEQUENCE</scope>
    <source>
        <strain evidence="6">RSA 1196</strain>
    </source>
</reference>
<dbReference type="GO" id="GO:0015095">
    <property type="term" value="F:magnesium ion transmembrane transporter activity"/>
    <property type="evidence" value="ECO:0007669"/>
    <property type="project" value="InterPro"/>
</dbReference>
<feature type="transmembrane region" description="Helical" evidence="5">
    <location>
        <begin position="83"/>
        <end position="103"/>
    </location>
</feature>
<name>A0A9W8ALL5_9FUNG</name>